<reference evidence="2" key="1">
    <citation type="submission" date="2020-02" db="EMBL/GenBank/DDBJ databases">
        <authorList>
            <person name="Meier V. D."/>
        </authorList>
    </citation>
    <scope>NUCLEOTIDE SEQUENCE</scope>
    <source>
        <strain evidence="2">AVDCRST_MAG30</strain>
    </source>
</reference>
<evidence type="ECO:0000256" key="1">
    <source>
        <dbReference type="SAM" id="Phobius"/>
    </source>
</evidence>
<keyword evidence="1" id="KW-0472">Membrane</keyword>
<sequence>MSVLPYTIMIGAVLLALITAIVGGGVYWIVPAIIWPIIFVYFLFDRRLKARENDEEDELVHSAEGGASGAQ</sequence>
<keyword evidence="1" id="KW-0812">Transmembrane</keyword>
<evidence type="ECO:0000313" key="2">
    <source>
        <dbReference type="EMBL" id="CAA9522660.1"/>
    </source>
</evidence>
<dbReference type="AlphaFoldDB" id="A0A6J4THH5"/>
<name>A0A6J4THH5_9ACTN</name>
<dbReference type="EMBL" id="CADCVS010000405">
    <property type="protein sequence ID" value="CAA9522660.1"/>
    <property type="molecule type" value="Genomic_DNA"/>
</dbReference>
<keyword evidence="1" id="KW-1133">Transmembrane helix</keyword>
<feature type="transmembrane region" description="Helical" evidence="1">
    <location>
        <begin position="12"/>
        <end position="44"/>
    </location>
</feature>
<accession>A0A6J4THH5</accession>
<organism evidence="2">
    <name type="scientific">uncultured Solirubrobacteraceae bacterium</name>
    <dbReference type="NCBI Taxonomy" id="1162706"/>
    <lineage>
        <taxon>Bacteria</taxon>
        <taxon>Bacillati</taxon>
        <taxon>Actinomycetota</taxon>
        <taxon>Thermoleophilia</taxon>
        <taxon>Solirubrobacterales</taxon>
        <taxon>Solirubrobacteraceae</taxon>
        <taxon>environmental samples</taxon>
    </lineage>
</organism>
<proteinExistence type="predicted"/>
<protein>
    <submittedName>
        <fullName evidence="2">Uncharacterized protein</fullName>
    </submittedName>
</protein>
<gene>
    <name evidence="2" type="ORF">AVDCRST_MAG30-3140</name>
</gene>